<accession>A0AAN7U9N3</accession>
<protein>
    <submittedName>
        <fullName evidence="1">Uncharacterized protein</fullName>
    </submittedName>
</protein>
<keyword evidence="2" id="KW-1185">Reference proteome</keyword>
<dbReference type="EMBL" id="JAWHQM010000001">
    <property type="protein sequence ID" value="KAK5624403.1"/>
    <property type="molecule type" value="Genomic_DNA"/>
</dbReference>
<dbReference type="Proteomes" id="UP001305414">
    <property type="component" value="Unassembled WGS sequence"/>
</dbReference>
<gene>
    <name evidence="1" type="ORF">RRF57_000119</name>
</gene>
<dbReference type="AlphaFoldDB" id="A0AAN7U9N3"/>
<name>A0AAN7U9N3_9PEZI</name>
<proteinExistence type="predicted"/>
<evidence type="ECO:0000313" key="1">
    <source>
        <dbReference type="EMBL" id="KAK5624403.1"/>
    </source>
</evidence>
<comment type="caution">
    <text evidence="1">The sequence shown here is derived from an EMBL/GenBank/DDBJ whole genome shotgun (WGS) entry which is preliminary data.</text>
</comment>
<sequence>MHGIFDSYSSQEAGLATPGIEEAGIRGRGLDIVAPTADTGRAEARSRRSWSDILQTCALNLIGPGTGVFRRNVLLNP</sequence>
<evidence type="ECO:0000313" key="2">
    <source>
        <dbReference type="Proteomes" id="UP001305414"/>
    </source>
</evidence>
<reference evidence="1 2" key="1">
    <citation type="submission" date="2023-10" db="EMBL/GenBank/DDBJ databases">
        <title>Draft genome sequence of Xylaria bambusicola isolate GMP-LS, the root and basal stem rot pathogen of sugarcane in Indonesia.</title>
        <authorList>
            <person name="Selvaraj P."/>
            <person name="Muralishankar V."/>
            <person name="Muruganantham S."/>
            <person name="Sp S."/>
            <person name="Haryani S."/>
            <person name="Lau K.J.X."/>
            <person name="Naqvi N.I."/>
        </authorList>
    </citation>
    <scope>NUCLEOTIDE SEQUENCE [LARGE SCALE GENOMIC DNA]</scope>
    <source>
        <strain evidence="1">GMP-LS</strain>
    </source>
</reference>
<organism evidence="1 2">
    <name type="scientific">Xylaria bambusicola</name>
    <dbReference type="NCBI Taxonomy" id="326684"/>
    <lineage>
        <taxon>Eukaryota</taxon>
        <taxon>Fungi</taxon>
        <taxon>Dikarya</taxon>
        <taxon>Ascomycota</taxon>
        <taxon>Pezizomycotina</taxon>
        <taxon>Sordariomycetes</taxon>
        <taxon>Xylariomycetidae</taxon>
        <taxon>Xylariales</taxon>
        <taxon>Xylariaceae</taxon>
        <taxon>Xylaria</taxon>
    </lineage>
</organism>